<feature type="region of interest" description="Disordered" evidence="13">
    <location>
        <begin position="336"/>
        <end position="385"/>
    </location>
</feature>
<sequence>MDRLTGRTTRHGAKKPKVLKGKDIPSLAKYIKSDGCTNIVLMLGAGVSTSAGIPDFRSPKTGLYSNLARLNLPHPEAVFEISFFRRNPVPFYTLAHELYPGKFRPTIAHSFIRLLAEHSLLFQCFTQNIDTLERRAGVPDKKIIEAHGSFATQRCIDCGEPFDDEMMKQHINDKKIATCEECGGLVKPDIVFFGESLPVNFIRAIPLMREADLLIVMGTSLTVQPFASLAQRVDDSCPRVLINLDRVGDFGSRSDDVVLLGKCDDIVRDLCKELGWEDELIKLWHETEDTIEKEDVDGKSELGTLVGVDEEVESLTAAIEKSLALNEAAVDPANVNARSAQKDSASLSDSSTADPRDDGKLKIPLAPPPKDIKKTTPETSPKLKG</sequence>
<dbReference type="InterPro" id="IPR026590">
    <property type="entry name" value="Ssirtuin_cat_dom"/>
</dbReference>
<dbReference type="InterPro" id="IPR050134">
    <property type="entry name" value="NAD-dep_sirtuin_deacylases"/>
</dbReference>
<feature type="binding site" evidence="10">
    <location>
        <begin position="243"/>
        <end position="245"/>
    </location>
    <ligand>
        <name>NAD(+)</name>
        <dbReference type="ChEBI" id="CHEBI:57540"/>
    </ligand>
</feature>
<feature type="domain" description="Deacetylase sirtuin-type" evidence="14">
    <location>
        <begin position="17"/>
        <end position="277"/>
    </location>
</feature>
<feature type="active site" description="Proton acceptor" evidence="9 12">
    <location>
        <position position="147"/>
    </location>
</feature>
<dbReference type="GO" id="GO:0005739">
    <property type="term" value="C:mitochondrion"/>
    <property type="evidence" value="ECO:0007669"/>
    <property type="project" value="UniProtKB-SubCell"/>
</dbReference>
<evidence type="ECO:0000256" key="11">
    <source>
        <dbReference type="PIRSR" id="PIRSR037938-3"/>
    </source>
</evidence>
<dbReference type="GO" id="GO:0008270">
    <property type="term" value="F:zinc ion binding"/>
    <property type="evidence" value="ECO:0007669"/>
    <property type="project" value="UniProtKB-UniRule"/>
</dbReference>
<evidence type="ECO:0000256" key="1">
    <source>
        <dbReference type="ARBA" id="ARBA00004173"/>
    </source>
</evidence>
<dbReference type="PROSITE" id="PS50305">
    <property type="entry name" value="SIRTUIN"/>
    <property type="match status" value="1"/>
</dbReference>
<dbReference type="GO" id="GO:0017136">
    <property type="term" value="F:histone deacetylase activity, NAD-dependent"/>
    <property type="evidence" value="ECO:0007669"/>
    <property type="project" value="InterPro"/>
</dbReference>
<feature type="compositionally biased region" description="Low complexity" evidence="13">
    <location>
        <begin position="342"/>
        <end position="353"/>
    </location>
</feature>
<keyword evidence="6 8" id="KW-0520">NAD</keyword>
<dbReference type="GO" id="GO:0005634">
    <property type="term" value="C:nucleus"/>
    <property type="evidence" value="ECO:0007669"/>
    <property type="project" value="TreeGrafter"/>
</dbReference>
<keyword evidence="5 8" id="KW-0862">Zinc</keyword>
<evidence type="ECO:0000256" key="5">
    <source>
        <dbReference type="ARBA" id="ARBA00022833"/>
    </source>
</evidence>
<protein>
    <recommendedName>
        <fullName evidence="8">NAD-dependent protein deacetylase</fullName>
        <ecNumber evidence="8">2.3.1.286</ecNumber>
    </recommendedName>
</protein>
<dbReference type="STRING" id="1095629.A0A0C9XKZ1"/>
<evidence type="ECO:0000256" key="7">
    <source>
        <dbReference type="ARBA" id="ARBA00023128"/>
    </source>
</evidence>
<dbReference type="Proteomes" id="UP000054477">
    <property type="component" value="Unassembled WGS sequence"/>
</dbReference>
<keyword evidence="4 8" id="KW-0479">Metal-binding</keyword>
<dbReference type="PANTHER" id="PTHR11085">
    <property type="entry name" value="NAD-DEPENDENT PROTEIN DEACYLASE SIRTUIN-5, MITOCHONDRIAL-RELATED"/>
    <property type="match status" value="1"/>
</dbReference>
<keyword evidence="3 8" id="KW-0808">Transferase</keyword>
<proteinExistence type="inferred from homology"/>
<dbReference type="InterPro" id="IPR029035">
    <property type="entry name" value="DHS-like_NAD/FAD-binding_dom"/>
</dbReference>
<name>A0A0C9XKZ1_9AGAR</name>
<dbReference type="Gene3D" id="3.40.50.1220">
    <property type="entry name" value="TPP-binding domain"/>
    <property type="match status" value="1"/>
</dbReference>
<feature type="binding site" evidence="10">
    <location>
        <position position="263"/>
    </location>
    <ligand>
        <name>NAD(+)</name>
        <dbReference type="ChEBI" id="CHEBI:57540"/>
    </ligand>
</feature>
<feature type="binding site" evidence="11 12">
    <location>
        <position position="158"/>
    </location>
    <ligand>
        <name>Zn(2+)</name>
        <dbReference type="ChEBI" id="CHEBI:29105"/>
    </ligand>
</feature>
<dbReference type="EC" id="2.3.1.286" evidence="8"/>
<dbReference type="Gene3D" id="3.30.1600.10">
    <property type="entry name" value="SIR2/SIRT2 'Small Domain"/>
    <property type="match status" value="1"/>
</dbReference>
<evidence type="ECO:0000313" key="15">
    <source>
        <dbReference type="EMBL" id="KIJ96837.1"/>
    </source>
</evidence>
<comment type="subcellular location">
    <subcellularLocation>
        <location evidence="1">Mitochondrion</location>
    </subcellularLocation>
</comment>
<dbReference type="EMBL" id="KN838709">
    <property type="protein sequence ID" value="KIJ96837.1"/>
    <property type="molecule type" value="Genomic_DNA"/>
</dbReference>
<comment type="similarity">
    <text evidence="2 8">Belongs to the sirtuin family. Class I subfamily.</text>
</comment>
<evidence type="ECO:0000256" key="4">
    <source>
        <dbReference type="ARBA" id="ARBA00022723"/>
    </source>
</evidence>
<dbReference type="InterPro" id="IPR003000">
    <property type="entry name" value="Sirtuin"/>
</dbReference>
<dbReference type="AlphaFoldDB" id="A0A0C9XKZ1"/>
<keyword evidence="16" id="KW-1185">Reference proteome</keyword>
<dbReference type="OrthoDB" id="420264at2759"/>
<dbReference type="InterPro" id="IPR026591">
    <property type="entry name" value="Sirtuin_cat_small_dom_sf"/>
</dbReference>
<organism evidence="15 16">
    <name type="scientific">Laccaria amethystina LaAM-08-1</name>
    <dbReference type="NCBI Taxonomy" id="1095629"/>
    <lineage>
        <taxon>Eukaryota</taxon>
        <taxon>Fungi</taxon>
        <taxon>Dikarya</taxon>
        <taxon>Basidiomycota</taxon>
        <taxon>Agaricomycotina</taxon>
        <taxon>Agaricomycetes</taxon>
        <taxon>Agaricomycetidae</taxon>
        <taxon>Agaricales</taxon>
        <taxon>Agaricineae</taxon>
        <taxon>Hydnangiaceae</taxon>
        <taxon>Laccaria</taxon>
    </lineage>
</organism>
<feature type="binding site" evidence="10">
    <location>
        <begin position="55"/>
        <end position="57"/>
    </location>
    <ligand>
        <name>NAD(+)</name>
        <dbReference type="ChEBI" id="CHEBI:57540"/>
    </ligand>
</feature>
<reference evidence="15 16" key="1">
    <citation type="submission" date="2014-04" db="EMBL/GenBank/DDBJ databases">
        <authorList>
            <consortium name="DOE Joint Genome Institute"/>
            <person name="Kuo A."/>
            <person name="Kohler A."/>
            <person name="Nagy L.G."/>
            <person name="Floudas D."/>
            <person name="Copeland A."/>
            <person name="Barry K.W."/>
            <person name="Cichocki N."/>
            <person name="Veneault-Fourrey C."/>
            <person name="LaButti K."/>
            <person name="Lindquist E.A."/>
            <person name="Lipzen A."/>
            <person name="Lundell T."/>
            <person name="Morin E."/>
            <person name="Murat C."/>
            <person name="Sun H."/>
            <person name="Tunlid A."/>
            <person name="Henrissat B."/>
            <person name="Grigoriev I.V."/>
            <person name="Hibbett D.S."/>
            <person name="Martin F."/>
            <person name="Nordberg H.P."/>
            <person name="Cantor M.N."/>
            <person name="Hua S.X."/>
        </authorList>
    </citation>
    <scope>NUCLEOTIDE SEQUENCE [LARGE SCALE GENOMIC DNA]</scope>
    <source>
        <strain evidence="15 16">LaAM-08-1</strain>
    </source>
</reference>
<evidence type="ECO:0000256" key="13">
    <source>
        <dbReference type="SAM" id="MobiDB-lite"/>
    </source>
</evidence>
<evidence type="ECO:0000256" key="9">
    <source>
        <dbReference type="PIRSR" id="PIRSR037938-1"/>
    </source>
</evidence>
<comment type="catalytic activity">
    <reaction evidence="8">
        <text>N(6)-acetyl-L-lysyl-[protein] + NAD(+) + H2O = 2''-O-acetyl-ADP-D-ribose + nicotinamide + L-lysyl-[protein]</text>
        <dbReference type="Rhea" id="RHEA:43636"/>
        <dbReference type="Rhea" id="RHEA-COMP:9752"/>
        <dbReference type="Rhea" id="RHEA-COMP:10731"/>
        <dbReference type="ChEBI" id="CHEBI:15377"/>
        <dbReference type="ChEBI" id="CHEBI:17154"/>
        <dbReference type="ChEBI" id="CHEBI:29969"/>
        <dbReference type="ChEBI" id="CHEBI:57540"/>
        <dbReference type="ChEBI" id="CHEBI:61930"/>
        <dbReference type="ChEBI" id="CHEBI:83767"/>
        <dbReference type="EC" id="2.3.1.286"/>
    </reaction>
</comment>
<dbReference type="Pfam" id="PF02146">
    <property type="entry name" value="SIR2"/>
    <property type="match status" value="1"/>
</dbReference>
<dbReference type="InterPro" id="IPR017328">
    <property type="entry name" value="Sirtuin_class_I"/>
</dbReference>
<feature type="binding site" evidence="10">
    <location>
        <begin position="127"/>
        <end position="130"/>
    </location>
    <ligand>
        <name>NAD(+)</name>
        <dbReference type="ChEBI" id="CHEBI:57540"/>
    </ligand>
</feature>
<dbReference type="SUPFAM" id="SSF52467">
    <property type="entry name" value="DHS-like NAD/FAD-binding domain"/>
    <property type="match status" value="1"/>
</dbReference>
<dbReference type="HOGENOM" id="CLU_023643_0_0_1"/>
<evidence type="ECO:0000313" key="16">
    <source>
        <dbReference type="Proteomes" id="UP000054477"/>
    </source>
</evidence>
<dbReference type="PIRSF" id="PIRSF037938">
    <property type="entry name" value="SIR2_euk"/>
    <property type="match status" value="1"/>
</dbReference>
<feature type="binding site" evidence="10">
    <location>
        <begin position="45"/>
        <end position="49"/>
    </location>
    <ligand>
        <name>NAD(+)</name>
        <dbReference type="ChEBI" id="CHEBI:57540"/>
    </ligand>
</feature>
<feature type="binding site" evidence="10">
    <location>
        <begin position="219"/>
        <end position="220"/>
    </location>
    <ligand>
        <name>NAD(+)</name>
        <dbReference type="ChEBI" id="CHEBI:57540"/>
    </ligand>
</feature>
<evidence type="ECO:0000256" key="6">
    <source>
        <dbReference type="ARBA" id="ARBA00023027"/>
    </source>
</evidence>
<keyword evidence="7" id="KW-0496">Mitochondrion</keyword>
<dbReference type="CDD" id="cd01408">
    <property type="entry name" value="SIRT1"/>
    <property type="match status" value="1"/>
</dbReference>
<evidence type="ECO:0000256" key="2">
    <source>
        <dbReference type="ARBA" id="ARBA00006924"/>
    </source>
</evidence>
<gene>
    <name evidence="15" type="ORF">K443DRAFT_681985</name>
</gene>
<dbReference type="PANTHER" id="PTHR11085:SF6">
    <property type="entry name" value="NAD-DEPENDENT PROTEIN DEACETYLASE SIRTUIN-2"/>
    <property type="match status" value="1"/>
</dbReference>
<feature type="binding site" evidence="11 12">
    <location>
        <position position="182"/>
    </location>
    <ligand>
        <name>Zn(2+)</name>
        <dbReference type="ChEBI" id="CHEBI:29105"/>
    </ligand>
</feature>
<feature type="binding site" evidence="11 12">
    <location>
        <position position="179"/>
    </location>
    <ligand>
        <name>Zn(2+)</name>
        <dbReference type="ChEBI" id="CHEBI:29105"/>
    </ligand>
</feature>
<comment type="cofactor">
    <cofactor evidence="11">
        <name>Zn(2+)</name>
        <dbReference type="ChEBI" id="CHEBI:29105"/>
    </cofactor>
    <text evidence="11">Binds 1 zinc ion per subunit.</text>
</comment>
<reference evidence="16" key="2">
    <citation type="submission" date="2015-01" db="EMBL/GenBank/DDBJ databases">
        <title>Evolutionary Origins and Diversification of the Mycorrhizal Mutualists.</title>
        <authorList>
            <consortium name="DOE Joint Genome Institute"/>
            <consortium name="Mycorrhizal Genomics Consortium"/>
            <person name="Kohler A."/>
            <person name="Kuo A."/>
            <person name="Nagy L.G."/>
            <person name="Floudas D."/>
            <person name="Copeland A."/>
            <person name="Barry K.W."/>
            <person name="Cichocki N."/>
            <person name="Veneault-Fourrey C."/>
            <person name="LaButti K."/>
            <person name="Lindquist E.A."/>
            <person name="Lipzen A."/>
            <person name="Lundell T."/>
            <person name="Morin E."/>
            <person name="Murat C."/>
            <person name="Riley R."/>
            <person name="Ohm R."/>
            <person name="Sun H."/>
            <person name="Tunlid A."/>
            <person name="Henrissat B."/>
            <person name="Grigoriev I.V."/>
            <person name="Hibbett D.S."/>
            <person name="Martin F."/>
        </authorList>
    </citation>
    <scope>NUCLEOTIDE SEQUENCE [LARGE SCALE GENOMIC DNA]</scope>
    <source>
        <strain evidence="16">LaAM-08-1</strain>
    </source>
</reference>
<dbReference type="GO" id="GO:0070403">
    <property type="term" value="F:NAD+ binding"/>
    <property type="evidence" value="ECO:0007669"/>
    <property type="project" value="UniProtKB-UniRule"/>
</dbReference>
<evidence type="ECO:0000259" key="14">
    <source>
        <dbReference type="PROSITE" id="PS50305"/>
    </source>
</evidence>
<evidence type="ECO:0000256" key="3">
    <source>
        <dbReference type="ARBA" id="ARBA00022679"/>
    </source>
</evidence>
<evidence type="ECO:0000256" key="8">
    <source>
        <dbReference type="PIRNR" id="PIRNR037938"/>
    </source>
</evidence>
<evidence type="ECO:0000256" key="10">
    <source>
        <dbReference type="PIRSR" id="PIRSR037938-2"/>
    </source>
</evidence>
<accession>A0A0C9XKZ1</accession>
<feature type="binding site" evidence="11 12">
    <location>
        <position position="155"/>
    </location>
    <ligand>
        <name>Zn(2+)</name>
        <dbReference type="ChEBI" id="CHEBI:29105"/>
    </ligand>
</feature>
<evidence type="ECO:0000256" key="12">
    <source>
        <dbReference type="PROSITE-ProRule" id="PRU00236"/>
    </source>
</evidence>